<feature type="domain" description="POTRA" evidence="10">
    <location>
        <begin position="50"/>
        <end position="118"/>
    </location>
</feature>
<dbReference type="Gene3D" id="3.40.50.10960">
    <property type="match status" value="1"/>
</dbReference>
<dbReference type="Pfam" id="PF08478">
    <property type="entry name" value="POTRA_1"/>
    <property type="match status" value="1"/>
</dbReference>
<evidence type="ECO:0000256" key="2">
    <source>
        <dbReference type="ARBA" id="ARBA00022475"/>
    </source>
</evidence>
<dbReference type="InterPro" id="IPR013685">
    <property type="entry name" value="POTRA_FtsQ_type"/>
</dbReference>
<organism evidence="11 12">
    <name type="scientific">Halobacillus halophilus (strain ATCC 35676 / DSM 2266 / JCM 20832 / KCTC 3685 / LMG 17431 / NBRC 102448 / NCIMB 2269)</name>
    <name type="common">Sporosarcina halophila</name>
    <dbReference type="NCBI Taxonomy" id="866895"/>
    <lineage>
        <taxon>Bacteria</taxon>
        <taxon>Bacillati</taxon>
        <taxon>Bacillota</taxon>
        <taxon>Bacilli</taxon>
        <taxon>Bacillales</taxon>
        <taxon>Bacillaceae</taxon>
        <taxon>Halobacillus</taxon>
    </lineage>
</organism>
<dbReference type="PANTHER" id="PTHR37820">
    <property type="entry name" value="CELL DIVISION PROTEIN DIVIB"/>
    <property type="match status" value="1"/>
</dbReference>
<keyword evidence="5 8" id="KW-1133">Transmembrane helix</keyword>
<keyword evidence="2 8" id="KW-1003">Cell membrane</keyword>
<dbReference type="InterPro" id="IPR026580">
    <property type="entry name" value="DivIB"/>
</dbReference>
<evidence type="ECO:0000256" key="7">
    <source>
        <dbReference type="ARBA" id="ARBA00023306"/>
    </source>
</evidence>
<evidence type="ECO:0000256" key="4">
    <source>
        <dbReference type="ARBA" id="ARBA00022692"/>
    </source>
</evidence>
<keyword evidence="4 8" id="KW-0812">Transmembrane</keyword>
<gene>
    <name evidence="8" type="primary">divIB</name>
    <name evidence="11" type="ordered locus">HBHAL_2877</name>
</gene>
<evidence type="ECO:0000256" key="8">
    <source>
        <dbReference type="HAMAP-Rule" id="MF_00912"/>
    </source>
</evidence>
<feature type="region of interest" description="Disordered" evidence="9">
    <location>
        <begin position="250"/>
        <end position="352"/>
    </location>
</feature>
<dbReference type="GO" id="GO:0043093">
    <property type="term" value="P:FtsZ-dependent cytokinesis"/>
    <property type="evidence" value="ECO:0007669"/>
    <property type="project" value="UniProtKB-UniRule"/>
</dbReference>
<keyword evidence="3 8" id="KW-0132">Cell division</keyword>
<evidence type="ECO:0000256" key="6">
    <source>
        <dbReference type="ARBA" id="ARBA00023136"/>
    </source>
</evidence>
<dbReference type="HAMAP" id="MF_00912">
    <property type="entry name" value="DivIB"/>
    <property type="match status" value="1"/>
</dbReference>
<comment type="similarity">
    <text evidence="8">Belongs to the FtsQ/DivIB family. DivIB subfamily.</text>
</comment>
<dbReference type="Proteomes" id="UP000007397">
    <property type="component" value="Chromosome"/>
</dbReference>
<comment type="subcellular location">
    <subcellularLocation>
        <location evidence="8">Cell membrane</location>
        <topology evidence="8">Single-pass type II membrane protein</topology>
    </subcellularLocation>
    <subcellularLocation>
        <location evidence="1">Membrane</location>
    </subcellularLocation>
    <text evidence="8">Localizes to the division septum.</text>
</comment>
<dbReference type="EMBL" id="HE717023">
    <property type="protein sequence ID" value="CCG45225.1"/>
    <property type="molecule type" value="Genomic_DNA"/>
</dbReference>
<keyword evidence="6 8" id="KW-0472">Membrane</keyword>
<evidence type="ECO:0000313" key="12">
    <source>
        <dbReference type="Proteomes" id="UP000007397"/>
    </source>
</evidence>
<dbReference type="InterPro" id="IPR034746">
    <property type="entry name" value="POTRA"/>
</dbReference>
<feature type="compositionally biased region" description="Acidic residues" evidence="9">
    <location>
        <begin position="265"/>
        <end position="278"/>
    </location>
</feature>
<dbReference type="STRING" id="866895.HBHAL_2877"/>
<dbReference type="Gene3D" id="3.10.20.310">
    <property type="entry name" value="membrane protein fhac"/>
    <property type="match status" value="1"/>
</dbReference>
<protein>
    <recommendedName>
        <fullName evidence="8">Cell division protein DivIB</fullName>
    </recommendedName>
</protein>
<dbReference type="Pfam" id="PF03799">
    <property type="entry name" value="FtsQ_DivIB_C"/>
    <property type="match status" value="1"/>
</dbReference>
<dbReference type="eggNOG" id="COG1589">
    <property type="taxonomic scope" value="Bacteria"/>
</dbReference>
<reference evidence="11 12" key="1">
    <citation type="journal article" date="2013" name="Environ. Microbiol.">
        <title>Chloride and organic osmolytes: a hybrid strategy to cope with elevated salinities by the moderately halophilic, chloride-dependent bacterium Halobacillus halophilus.</title>
        <authorList>
            <person name="Saum S.H."/>
            <person name="Pfeiffer F."/>
            <person name="Palm P."/>
            <person name="Rampp M."/>
            <person name="Schuster S.C."/>
            <person name="Muller V."/>
            <person name="Oesterhelt D."/>
        </authorList>
    </citation>
    <scope>NUCLEOTIDE SEQUENCE [LARGE SCALE GENOMIC DNA]</scope>
    <source>
        <strain evidence="12">ATCC 35676 / DSM 2266 / JCM 20832 / KCTC 3685 / LMG 17431 / NBRC 102448 / NCIMB 2269</strain>
    </source>
</reference>
<sequence>MEERKVVSIEDRIPKLKQTRRKKANRRLILYLMILFILIAVVIYLQSPLSNVGNIEVQGERHVTADEIKELANITTETNYWKVDTDSITNNVESHKEIKSVNVNRDFPNTVQIQVEEAERIGYVQTNGEFSAILENGTKLEAASSLPGGDAPILAGFSKQTYLEEMSKELKELPQSVTNLISEIHWEPKEDNPYQIRLYMNDGFQVLASIRNFSNKMTIYPSIVAQLEEGAEGIIHIDVGAYFEEYAGAGEEGNTEGEVQAESPDQVDEPISEFDANNDPEGNPEAAPESETNIIPQANSELTPQPETNEDSEPDREHTPASEQEGTEQSGSVEDSDGSDSTDDSSSEESGQ</sequence>
<dbReference type="InterPro" id="IPR005548">
    <property type="entry name" value="Cell_div_FtsQ/DivIB_C"/>
</dbReference>
<dbReference type="AlphaFoldDB" id="I0JM55"/>
<dbReference type="InterPro" id="IPR050487">
    <property type="entry name" value="FtsQ_DivIB"/>
</dbReference>
<dbReference type="PANTHER" id="PTHR37820:SF1">
    <property type="entry name" value="CELL DIVISION PROTEIN FTSQ"/>
    <property type="match status" value="1"/>
</dbReference>
<dbReference type="RefSeq" id="WP_014643118.1">
    <property type="nucleotide sequence ID" value="NC_017668.1"/>
</dbReference>
<evidence type="ECO:0000256" key="1">
    <source>
        <dbReference type="ARBA" id="ARBA00004370"/>
    </source>
</evidence>
<dbReference type="HOGENOM" id="CLU_046278_2_0_9"/>
<dbReference type="GO" id="GO:0032153">
    <property type="term" value="C:cell division site"/>
    <property type="evidence" value="ECO:0007669"/>
    <property type="project" value="UniProtKB-UniRule"/>
</dbReference>
<evidence type="ECO:0000313" key="11">
    <source>
        <dbReference type="EMBL" id="CCG45225.1"/>
    </source>
</evidence>
<keyword evidence="7 8" id="KW-0131">Cell cycle</keyword>
<feature type="compositionally biased region" description="Polar residues" evidence="9">
    <location>
        <begin position="290"/>
        <end position="307"/>
    </location>
</feature>
<keyword evidence="12" id="KW-1185">Reference proteome</keyword>
<evidence type="ECO:0000256" key="3">
    <source>
        <dbReference type="ARBA" id="ARBA00022618"/>
    </source>
</evidence>
<dbReference type="PROSITE" id="PS51779">
    <property type="entry name" value="POTRA"/>
    <property type="match status" value="1"/>
</dbReference>
<dbReference type="GO" id="GO:0005886">
    <property type="term" value="C:plasma membrane"/>
    <property type="evidence" value="ECO:0007669"/>
    <property type="project" value="UniProtKB-SubCell"/>
</dbReference>
<name>I0JM55_HALH3</name>
<accession>I0JM55</accession>
<dbReference type="KEGG" id="hhd:HBHAL_2877"/>
<evidence type="ECO:0000259" key="10">
    <source>
        <dbReference type="PROSITE" id="PS51779"/>
    </source>
</evidence>
<dbReference type="PATRIC" id="fig|866895.3.peg.1896"/>
<evidence type="ECO:0000256" key="5">
    <source>
        <dbReference type="ARBA" id="ARBA00022989"/>
    </source>
</evidence>
<comment type="function">
    <text evidence="8">Cell division protein that may be involved in stabilizing or promoting the assembly of the division complex.</text>
</comment>
<feature type="transmembrane region" description="Helical" evidence="8">
    <location>
        <begin position="28"/>
        <end position="45"/>
    </location>
</feature>
<proteinExistence type="inferred from homology"/>
<feature type="compositionally biased region" description="Acidic residues" evidence="9">
    <location>
        <begin position="334"/>
        <end position="352"/>
    </location>
</feature>
<evidence type="ECO:0000256" key="9">
    <source>
        <dbReference type="SAM" id="MobiDB-lite"/>
    </source>
</evidence>